<proteinExistence type="predicted"/>
<dbReference type="PANTHER" id="PTHR11070">
    <property type="entry name" value="UVRD / RECB / PCRA DNA HELICASE FAMILY MEMBER"/>
    <property type="match status" value="1"/>
</dbReference>
<evidence type="ECO:0000256" key="5">
    <source>
        <dbReference type="PROSITE-ProRule" id="PRU00560"/>
    </source>
</evidence>
<dbReference type="Pfam" id="PF13538">
    <property type="entry name" value="UvrD_C_2"/>
    <property type="match status" value="1"/>
</dbReference>
<evidence type="ECO:0000256" key="3">
    <source>
        <dbReference type="ARBA" id="ARBA00022806"/>
    </source>
</evidence>
<comment type="caution">
    <text evidence="7">The sequence shown here is derived from an EMBL/GenBank/DDBJ whole genome shotgun (WGS) entry which is preliminary data.</text>
</comment>
<dbReference type="InterPro" id="IPR000212">
    <property type="entry name" value="DNA_helicase_UvrD/REP"/>
</dbReference>
<evidence type="ECO:0000259" key="6">
    <source>
        <dbReference type="PROSITE" id="PS51198"/>
    </source>
</evidence>
<keyword evidence="4 5" id="KW-0067">ATP-binding</keyword>
<evidence type="ECO:0000313" key="8">
    <source>
        <dbReference type="Proteomes" id="UP000597617"/>
    </source>
</evidence>
<protein>
    <submittedName>
        <fullName evidence="7">AAA family ATPase</fullName>
    </submittedName>
</protein>
<dbReference type="Proteomes" id="UP000597617">
    <property type="component" value="Unassembled WGS sequence"/>
</dbReference>
<keyword evidence="3 5" id="KW-0347">Helicase</keyword>
<keyword evidence="8" id="KW-1185">Reference proteome</keyword>
<feature type="binding site" evidence="5">
    <location>
        <begin position="245"/>
        <end position="252"/>
    </location>
    <ligand>
        <name>ATP</name>
        <dbReference type="ChEBI" id="CHEBI:30616"/>
    </ligand>
</feature>
<dbReference type="SUPFAM" id="SSF52540">
    <property type="entry name" value="P-loop containing nucleoside triphosphate hydrolases"/>
    <property type="match status" value="1"/>
</dbReference>
<accession>A0ABS0IEN1</accession>
<evidence type="ECO:0000256" key="2">
    <source>
        <dbReference type="ARBA" id="ARBA00022801"/>
    </source>
</evidence>
<reference evidence="7 8" key="1">
    <citation type="submission" date="2020-11" db="EMBL/GenBank/DDBJ databases">
        <authorList>
            <person name="Kim M.K."/>
        </authorList>
    </citation>
    <scope>NUCLEOTIDE SEQUENCE [LARGE SCALE GENOMIC DNA]</scope>
    <source>
        <strain evidence="7 8">BT683</strain>
    </source>
</reference>
<dbReference type="Pfam" id="PF00580">
    <property type="entry name" value="UvrD-helicase"/>
    <property type="match status" value="1"/>
</dbReference>
<dbReference type="EMBL" id="JADQDQ010000002">
    <property type="protein sequence ID" value="MBF9236811.1"/>
    <property type="molecule type" value="Genomic_DNA"/>
</dbReference>
<name>A0ABS0IEN1_9BACT</name>
<sequence length="706" mass="80649">MLAAKRFGKLEFKVTFVAHFTEPLGMNATEHEEREYLEEIKEKLTLAIRRVDASVRQFSDELREKKEYIHEHQSGMDDADMVAAGQSINRMAFTGEAAVARKRKLLKLVQSPYFGRIDFVARNQDSLPVYIGIYSFIDEQKRQGLIFDWRAPISSLFYDFELGEASYATPSGTVQGTIALKRQYKIRDGRLEFMLDSDVNIHDDVLQRELAKSSDDKMKNIVATIQRDQNAVIRNETAPVMVIQGVAGSGKTSIALHRIAFLLYRYRESIRAQDVLIISPNKVFADYISNVLPELGEEHLPELGMDELAADLLENRYPFQTFFEQVSALLDKHDPAFIERMQFKSSSEFLSQLNQYLLHVENHYFAGTDLRVGRTVVPLPFIQAKFKAYHRVPLLKRLALVAEDVRNHVRDATRRKLTGQEKGAIGEAIPRMFKFNNVLDFYRDFFRWIGKPVLFRFEHGMRLEYADVFALIYLRIRLEGITAYDHVKHLLVDEMQDYTPVQYAVLSRVFSCRKTILGDVSQTVNPYSASSAETIERVFPQAEVVRLYRSYRSTVEITAFAQRITPNSHIIPLERHGPAPVVARFDRQEAELQAIEGMITAFRSSGNHSLGIICKTLRQAEQAHQALQAPGIYLLTDESTTFKEGVIITTAHLAKGLEFDEVIVPFASARTYKTEVDKSMLYVACTRAMHQLTLTYSGEMTAFISS</sequence>
<organism evidence="7 8">
    <name type="scientific">Hymenobacter jeongseonensis</name>
    <dbReference type="NCBI Taxonomy" id="2791027"/>
    <lineage>
        <taxon>Bacteria</taxon>
        <taxon>Pseudomonadati</taxon>
        <taxon>Bacteroidota</taxon>
        <taxon>Cytophagia</taxon>
        <taxon>Cytophagales</taxon>
        <taxon>Hymenobacteraceae</taxon>
        <taxon>Hymenobacter</taxon>
    </lineage>
</organism>
<dbReference type="Gene3D" id="3.40.50.300">
    <property type="entry name" value="P-loop containing nucleotide triphosphate hydrolases"/>
    <property type="match status" value="3"/>
</dbReference>
<keyword evidence="1 5" id="KW-0547">Nucleotide-binding</keyword>
<gene>
    <name evidence="7" type="ORF">I2I05_05330</name>
</gene>
<evidence type="ECO:0000313" key="7">
    <source>
        <dbReference type="EMBL" id="MBF9236811.1"/>
    </source>
</evidence>
<feature type="domain" description="UvrD-like helicase ATP-binding" evidence="6">
    <location>
        <begin position="224"/>
        <end position="554"/>
    </location>
</feature>
<dbReference type="InterPro" id="IPR027785">
    <property type="entry name" value="UvrD-like_helicase_C"/>
</dbReference>
<dbReference type="InterPro" id="IPR014016">
    <property type="entry name" value="UvrD-like_ATP-bd"/>
</dbReference>
<dbReference type="InterPro" id="IPR027417">
    <property type="entry name" value="P-loop_NTPase"/>
</dbReference>
<dbReference type="PROSITE" id="PS51198">
    <property type="entry name" value="UVRD_HELICASE_ATP_BIND"/>
    <property type="match status" value="1"/>
</dbReference>
<evidence type="ECO:0000256" key="1">
    <source>
        <dbReference type="ARBA" id="ARBA00022741"/>
    </source>
</evidence>
<evidence type="ECO:0000256" key="4">
    <source>
        <dbReference type="ARBA" id="ARBA00022840"/>
    </source>
</evidence>
<dbReference type="PANTHER" id="PTHR11070:SF17">
    <property type="entry name" value="DNA HELICASE IV"/>
    <property type="match status" value="1"/>
</dbReference>
<keyword evidence="2 5" id="KW-0378">Hydrolase</keyword>